<evidence type="ECO:0000313" key="1">
    <source>
        <dbReference type="EMBL" id="TFD46348.1"/>
    </source>
</evidence>
<sequence>MAVWGLDVEQVRQLSSQLSQKAGDIEGVLSTLSSTLNSTDWTGPDATGFRSDWSGQHTTALKQVIAALRDASQKANQNAQAQESASNGL</sequence>
<comment type="caution">
    <text evidence="1">The sequence shown here is derived from an EMBL/GenBank/DDBJ whole genome shotgun (WGS) entry which is preliminary data.</text>
</comment>
<dbReference type="Proteomes" id="UP000297447">
    <property type="component" value="Unassembled WGS sequence"/>
</dbReference>
<organism evidence="1 2">
    <name type="scientific">Cryobacterium frigoriphilum</name>
    <dbReference type="NCBI Taxonomy" id="1259150"/>
    <lineage>
        <taxon>Bacteria</taxon>
        <taxon>Bacillati</taxon>
        <taxon>Actinomycetota</taxon>
        <taxon>Actinomycetes</taxon>
        <taxon>Micrococcales</taxon>
        <taxon>Microbacteriaceae</taxon>
        <taxon>Cryobacterium</taxon>
    </lineage>
</organism>
<evidence type="ECO:0000313" key="2">
    <source>
        <dbReference type="Proteomes" id="UP000297447"/>
    </source>
</evidence>
<dbReference type="EMBL" id="SOHE01000074">
    <property type="protein sequence ID" value="TFD46348.1"/>
    <property type="molecule type" value="Genomic_DNA"/>
</dbReference>
<keyword evidence="2" id="KW-1185">Reference proteome</keyword>
<dbReference type="InterPro" id="IPR036689">
    <property type="entry name" value="ESAT-6-like_sf"/>
</dbReference>
<dbReference type="SUPFAM" id="SSF140453">
    <property type="entry name" value="EsxAB dimer-like"/>
    <property type="match status" value="1"/>
</dbReference>
<dbReference type="OrthoDB" id="5244663at2"/>
<name>A0A4R8ZUP1_9MICO</name>
<dbReference type="AlphaFoldDB" id="A0A4R8ZUP1"/>
<accession>A0A4R8ZUP1</accession>
<dbReference type="Gene3D" id="1.10.287.1060">
    <property type="entry name" value="ESAT-6-like"/>
    <property type="match status" value="1"/>
</dbReference>
<proteinExistence type="predicted"/>
<dbReference type="RefSeq" id="WP_134520776.1">
    <property type="nucleotide sequence ID" value="NZ_SOHE01000074.1"/>
</dbReference>
<protein>
    <recommendedName>
        <fullName evidence="3">WXG100 family type VII secretion target</fullName>
    </recommendedName>
</protein>
<gene>
    <name evidence="1" type="ORF">E3T55_17195</name>
</gene>
<reference evidence="1 2" key="1">
    <citation type="submission" date="2019-03" db="EMBL/GenBank/DDBJ databases">
        <title>Genomics of glacier-inhabiting Cryobacterium strains.</title>
        <authorList>
            <person name="Liu Q."/>
            <person name="Xin Y.-H."/>
        </authorList>
    </citation>
    <scope>NUCLEOTIDE SEQUENCE [LARGE SCALE GENOMIC DNA]</scope>
    <source>
        <strain evidence="1 2">Hh14</strain>
    </source>
</reference>
<evidence type="ECO:0008006" key="3">
    <source>
        <dbReference type="Google" id="ProtNLM"/>
    </source>
</evidence>